<name>A0AAF0C949_9GAMM</name>
<reference evidence="1 2" key="1">
    <citation type="journal article" date="2015" name="Genome Announc.">
        <title>Draft Genome Sequences of Marine Isolates of Thalassomonas viridans and Thalassomonas actiniarum.</title>
        <authorList>
            <person name="Olonade I."/>
            <person name="van Zyl L.J."/>
            <person name="Trindade M."/>
        </authorList>
    </citation>
    <scope>NUCLEOTIDE SEQUENCE [LARGE SCALE GENOMIC DNA]</scope>
    <source>
        <strain evidence="1 2">XOM25</strain>
    </source>
</reference>
<evidence type="ECO:0000313" key="2">
    <source>
        <dbReference type="Proteomes" id="UP000032352"/>
    </source>
</evidence>
<dbReference type="SUPFAM" id="SSF69635">
    <property type="entry name" value="Type III secretory system chaperone-like"/>
    <property type="match status" value="1"/>
</dbReference>
<evidence type="ECO:0000313" key="1">
    <source>
        <dbReference type="EMBL" id="WDE04860.1"/>
    </source>
</evidence>
<dbReference type="EMBL" id="CP059733">
    <property type="protein sequence ID" value="WDE04860.1"/>
    <property type="molecule type" value="Genomic_DNA"/>
</dbReference>
<reference evidence="1 2" key="2">
    <citation type="journal article" date="2022" name="Mar. Drugs">
        <title>Bioassay-Guided Fractionation Leads to the Detection of Cholic Acid Generated by the Rare Thalassomonas sp.</title>
        <authorList>
            <person name="Pheiffer F."/>
            <person name="Schneider Y.K."/>
            <person name="Hansen E.H."/>
            <person name="Andersen J.H."/>
            <person name="Isaksson J."/>
            <person name="Busche T."/>
            <person name="R C."/>
            <person name="Kalinowski J."/>
            <person name="Zyl L.V."/>
            <person name="Trindade M."/>
        </authorList>
    </citation>
    <scope>NUCLEOTIDE SEQUENCE [LARGE SCALE GENOMIC DNA]</scope>
    <source>
        <strain evidence="1 2">XOM25</strain>
    </source>
</reference>
<accession>A0AAF0C949</accession>
<dbReference type="Proteomes" id="UP000032352">
    <property type="component" value="Chromosome"/>
</dbReference>
<dbReference type="GO" id="GO:0030254">
    <property type="term" value="P:protein secretion by the type III secretion system"/>
    <property type="evidence" value="ECO:0007669"/>
    <property type="project" value="InterPro"/>
</dbReference>
<gene>
    <name evidence="1" type="ORF">SG34_026705</name>
</gene>
<dbReference type="InterPro" id="IPR010261">
    <property type="entry name" value="Tir_chaperone"/>
</dbReference>
<dbReference type="AlphaFoldDB" id="A0AAF0C949"/>
<sequence length="153" mass="16871">MENNRDKYAVLIDQVLTLLEIEQANVTSEGSYLITSDEGLCLEASYNEQTEEMTLVSFVHEITEPKRQAIYDTLLKANFACQGCGPGALGVSPEGTQVTLSLVLPLEAINLPILDFELSRLLLLSDFWFKKLQSDALDSSPADIEPLLHAIKA</sequence>
<dbReference type="Gene3D" id="3.30.1460.10">
    <property type="match status" value="1"/>
</dbReference>
<protein>
    <submittedName>
        <fullName evidence="1">Type III secretion system chaperone</fullName>
    </submittedName>
</protein>
<dbReference type="CDD" id="cd17018">
    <property type="entry name" value="T3SC_IA_ExsC-like"/>
    <property type="match status" value="1"/>
</dbReference>
<dbReference type="Pfam" id="PF05932">
    <property type="entry name" value="CesT"/>
    <property type="match status" value="1"/>
</dbReference>
<organism evidence="1 2">
    <name type="scientific">Thalassomonas viridans</name>
    <dbReference type="NCBI Taxonomy" id="137584"/>
    <lineage>
        <taxon>Bacteria</taxon>
        <taxon>Pseudomonadati</taxon>
        <taxon>Pseudomonadota</taxon>
        <taxon>Gammaproteobacteria</taxon>
        <taxon>Alteromonadales</taxon>
        <taxon>Colwelliaceae</taxon>
        <taxon>Thalassomonas</taxon>
    </lineage>
</organism>
<proteinExistence type="predicted"/>
<dbReference type="RefSeq" id="WP_044837316.1">
    <property type="nucleotide sequence ID" value="NZ_CP059733.1"/>
</dbReference>
<keyword evidence="2" id="KW-1185">Reference proteome</keyword>
<dbReference type="KEGG" id="tvd:SG34_026705"/>